<dbReference type="GeneID" id="33355663"/>
<reference evidence="1" key="1">
    <citation type="journal article" date="2017" name="J. Phycol.">
        <title>Analysis of chloroplast genomes and a supermatrix inform reclassification of the Rhodomelaceae (Rhodophyta).</title>
        <authorList>
            <person name="Diaz-Tapia P."/>
            <person name="Maggs C.A."/>
            <person name="West J.A."/>
            <person name="Verbruggen H."/>
        </authorList>
    </citation>
    <scope>NUCLEOTIDE SEQUENCE</scope>
    <source>
        <strain evidence="1">PD0863</strain>
    </source>
</reference>
<accession>A0A1Z1M9N5</accession>
<sequence length="452" mass="53379">MILSHVILLSSLIKNQSTNYNTGTQIYSINKYSALQQTNQYLLASLKLSNSNNTGNQYHKIVYRSLWQKFLNTYLQEKLFLSSSNDTSAKYINKLKTMGLSVYSTSQYRKFLHKFNKNLVQNSLKVTSKNSLDFTNNSSDINNNLYLEYNWLKIFRPNLNNAFFPLLTRSVSLPTNNSLPLFILVNDNNEVVMSESTNLLSSPRHLNNRFFSIQSKRCFYTCLVFINHADALEYRDYINYQNINSSRRLNVKIVPTNMSLYNKLISDGKGAVDFRLIPDLKEISNLLHTYSKYHNVSFSTNQYYGNNFFQGQPLYQIRLNKKVKKFSNNSFCFLRKNKEYNYSNVLFLNYDTAIHAWNKLLKDNPKFGLPKNPQISVSNLELFIYNKKTEVDFQYFMFLPSLENYKFIKKYLFFNLSRYSNISYWIQHNSSYLKTVFYRVFWSLTSRQPSSW</sequence>
<keyword evidence="1" id="KW-0934">Plastid</keyword>
<dbReference type="AlphaFoldDB" id="A0A1Z1M9N5"/>
<dbReference type="RefSeq" id="YP_009393892.1">
    <property type="nucleotide sequence ID" value="NC_035270.1"/>
</dbReference>
<protein>
    <recommendedName>
        <fullName evidence="2">Ycf80</fullName>
    </recommendedName>
</protein>
<evidence type="ECO:0000313" key="1">
    <source>
        <dbReference type="EMBL" id="ARW62454.1"/>
    </source>
</evidence>
<gene>
    <name evidence="1" type="primary">ycf80</name>
</gene>
<organism evidence="1">
    <name type="scientific">Polysiphonia sertularioides</name>
    <dbReference type="NCBI Taxonomy" id="945028"/>
    <lineage>
        <taxon>Eukaryota</taxon>
        <taxon>Rhodophyta</taxon>
        <taxon>Florideophyceae</taxon>
        <taxon>Rhodymeniophycidae</taxon>
        <taxon>Ceramiales</taxon>
        <taxon>Rhodomelaceae</taxon>
        <taxon>Polysiphonioideae</taxon>
        <taxon>Polysiphonia</taxon>
    </lineage>
</organism>
<keyword evidence="1" id="KW-0150">Chloroplast</keyword>
<name>A0A1Z1M9N5_9FLOR</name>
<proteinExistence type="predicted"/>
<geneLocation type="chloroplast" evidence="1"/>
<dbReference type="EMBL" id="MF101423">
    <property type="protein sequence ID" value="ARW62454.1"/>
    <property type="molecule type" value="Genomic_DNA"/>
</dbReference>
<evidence type="ECO:0008006" key="2">
    <source>
        <dbReference type="Google" id="ProtNLM"/>
    </source>
</evidence>